<keyword evidence="2" id="KW-1185">Reference proteome</keyword>
<comment type="caution">
    <text evidence="1">The sequence shown here is derived from an EMBL/GenBank/DDBJ whole genome shotgun (WGS) entry which is preliminary data.</text>
</comment>
<accession>A0A6A4PZ24</accession>
<dbReference type="AlphaFoldDB" id="A0A6A4PZ24"/>
<sequence>MYYIFNTFFCAQFRSGVKTSYPGGFEPPTSQSIGVCSERSTILSLQTFICK</sequence>
<dbReference type="Proteomes" id="UP000447434">
    <property type="component" value="Chromosome 9"/>
</dbReference>
<evidence type="ECO:0000313" key="1">
    <source>
        <dbReference type="EMBL" id="KAE9606702.1"/>
    </source>
</evidence>
<proteinExistence type="predicted"/>
<dbReference type="EMBL" id="WOCE01000009">
    <property type="protein sequence ID" value="KAE9606702.1"/>
    <property type="molecule type" value="Genomic_DNA"/>
</dbReference>
<reference evidence="2" key="1">
    <citation type="journal article" date="2020" name="Nat. Commun.">
        <title>Genome sequence of the cluster root forming white lupin.</title>
        <authorList>
            <person name="Hufnagel B."/>
            <person name="Marques A."/>
            <person name="Soriano A."/>
            <person name="Marques L."/>
            <person name="Divol F."/>
            <person name="Doumas P."/>
            <person name="Sallet E."/>
            <person name="Mancinotti D."/>
            <person name="Carrere S."/>
            <person name="Marande W."/>
            <person name="Arribat S."/>
            <person name="Keller J."/>
            <person name="Huneau C."/>
            <person name="Blein T."/>
            <person name="Aime D."/>
            <person name="Laguerre M."/>
            <person name="Taylor J."/>
            <person name="Schubert V."/>
            <person name="Nelson M."/>
            <person name="Geu-Flores F."/>
            <person name="Crespi M."/>
            <person name="Gallardo-Guerrero K."/>
            <person name="Delaux P.-M."/>
            <person name="Salse J."/>
            <person name="Berges H."/>
            <person name="Guyot R."/>
            <person name="Gouzy J."/>
            <person name="Peret B."/>
        </authorList>
    </citation>
    <scope>NUCLEOTIDE SEQUENCE [LARGE SCALE GENOMIC DNA]</scope>
    <source>
        <strain evidence="2">cv. Amiga</strain>
    </source>
</reference>
<evidence type="ECO:0000313" key="2">
    <source>
        <dbReference type="Proteomes" id="UP000447434"/>
    </source>
</evidence>
<gene>
    <name evidence="1" type="ORF">Lalb_Chr09g0322411</name>
</gene>
<protein>
    <submittedName>
        <fullName evidence="1">Uncharacterized protein</fullName>
    </submittedName>
</protein>
<organism evidence="1 2">
    <name type="scientific">Lupinus albus</name>
    <name type="common">White lupine</name>
    <name type="synonym">Lupinus termis</name>
    <dbReference type="NCBI Taxonomy" id="3870"/>
    <lineage>
        <taxon>Eukaryota</taxon>
        <taxon>Viridiplantae</taxon>
        <taxon>Streptophyta</taxon>
        <taxon>Embryophyta</taxon>
        <taxon>Tracheophyta</taxon>
        <taxon>Spermatophyta</taxon>
        <taxon>Magnoliopsida</taxon>
        <taxon>eudicotyledons</taxon>
        <taxon>Gunneridae</taxon>
        <taxon>Pentapetalae</taxon>
        <taxon>rosids</taxon>
        <taxon>fabids</taxon>
        <taxon>Fabales</taxon>
        <taxon>Fabaceae</taxon>
        <taxon>Papilionoideae</taxon>
        <taxon>50 kb inversion clade</taxon>
        <taxon>genistoids sensu lato</taxon>
        <taxon>core genistoids</taxon>
        <taxon>Genisteae</taxon>
        <taxon>Lupinus</taxon>
    </lineage>
</organism>
<name>A0A6A4PZ24_LUPAL</name>